<gene>
    <name evidence="1" type="ORF">SDC9_175631</name>
</gene>
<protein>
    <submittedName>
        <fullName evidence="1">Uncharacterized protein</fullName>
    </submittedName>
</protein>
<dbReference type="InterPro" id="IPR020633">
    <property type="entry name" value="Thymidine_kinase_CS"/>
</dbReference>
<sequence>MAKTFLIPEKMYHFPLRVFVGSYEEYSAYCKRHYGFEEKEQQFFGGFSFLVTYENGKPEGFIWLPKFDSASIGDIGTLSHECIHIALRVLFKLGISVTEGNQEPLAYLHEYFFTEALKKLK</sequence>
<accession>A0A645GML9</accession>
<comment type="caution">
    <text evidence="1">The sequence shown here is derived from an EMBL/GenBank/DDBJ whole genome shotgun (WGS) entry which is preliminary data.</text>
</comment>
<evidence type="ECO:0000313" key="1">
    <source>
        <dbReference type="EMBL" id="MPN28191.1"/>
    </source>
</evidence>
<name>A0A645GML9_9ZZZZ</name>
<dbReference type="PROSITE" id="PS00603">
    <property type="entry name" value="TK_CELLULAR_TYPE"/>
    <property type="match status" value="1"/>
</dbReference>
<organism evidence="1">
    <name type="scientific">bioreactor metagenome</name>
    <dbReference type="NCBI Taxonomy" id="1076179"/>
    <lineage>
        <taxon>unclassified sequences</taxon>
        <taxon>metagenomes</taxon>
        <taxon>ecological metagenomes</taxon>
    </lineage>
</organism>
<dbReference type="GO" id="GO:0004797">
    <property type="term" value="F:thymidine kinase activity"/>
    <property type="evidence" value="ECO:0007669"/>
    <property type="project" value="InterPro"/>
</dbReference>
<dbReference type="EMBL" id="VSSQ01078376">
    <property type="protein sequence ID" value="MPN28191.1"/>
    <property type="molecule type" value="Genomic_DNA"/>
</dbReference>
<proteinExistence type="predicted"/>
<dbReference type="GO" id="GO:0005524">
    <property type="term" value="F:ATP binding"/>
    <property type="evidence" value="ECO:0007669"/>
    <property type="project" value="InterPro"/>
</dbReference>
<dbReference type="AlphaFoldDB" id="A0A645GML9"/>
<reference evidence="1" key="1">
    <citation type="submission" date="2019-08" db="EMBL/GenBank/DDBJ databases">
        <authorList>
            <person name="Kucharzyk K."/>
            <person name="Murdoch R.W."/>
            <person name="Higgins S."/>
            <person name="Loffler F."/>
        </authorList>
    </citation>
    <scope>NUCLEOTIDE SEQUENCE</scope>
</reference>